<name>A0A1I1ETZ9_9GAMM</name>
<evidence type="ECO:0000313" key="2">
    <source>
        <dbReference type="Proteomes" id="UP000198862"/>
    </source>
</evidence>
<reference evidence="1 2" key="1">
    <citation type="submission" date="2016-10" db="EMBL/GenBank/DDBJ databases">
        <authorList>
            <person name="de Groot N.N."/>
        </authorList>
    </citation>
    <scope>NUCLEOTIDE SEQUENCE [LARGE SCALE GENOMIC DNA]</scope>
    <source>
        <strain evidence="1 2">DSM 6059</strain>
    </source>
</reference>
<keyword evidence="2" id="KW-1185">Reference proteome</keyword>
<dbReference type="Proteomes" id="UP000198862">
    <property type="component" value="Unassembled WGS sequence"/>
</dbReference>
<evidence type="ECO:0000313" key="1">
    <source>
        <dbReference type="EMBL" id="SFB88373.1"/>
    </source>
</evidence>
<dbReference type="STRING" id="1123010.SAMN02745724_00354"/>
<gene>
    <name evidence="1" type="ORF">SAMN02745724_00354</name>
</gene>
<organism evidence="1 2">
    <name type="scientific">Pseudoalteromonas denitrificans DSM 6059</name>
    <dbReference type="NCBI Taxonomy" id="1123010"/>
    <lineage>
        <taxon>Bacteria</taxon>
        <taxon>Pseudomonadati</taxon>
        <taxon>Pseudomonadota</taxon>
        <taxon>Gammaproteobacteria</taxon>
        <taxon>Alteromonadales</taxon>
        <taxon>Pseudoalteromonadaceae</taxon>
        <taxon>Pseudoalteromonas</taxon>
    </lineage>
</organism>
<protein>
    <recommendedName>
        <fullName evidence="3">DUF4178 domain-containing protein</fullName>
    </recommendedName>
</protein>
<sequence>MSLNTHKLFVFNLFIVFNDSKTIFRDKPLGDQSPPSLRDAPMFSFFKSKKKPERQLNTACELKSGDMLQIIDSFAYPAWLKGQMLKVANVQTYQYERNSDTEFVLETDSGQVVFLQIEKEDGEQWANFSIKIQRDDVDSIFTLDEFARIFDEAGLTHLNTKNIPKEFSHFLAQEYKQAEAPYVAYFHEKDYRNLTLPRYQDESGEPCEIIYLESPQGSHSLNIEVWDGGETEISLTLTRPITDIVDLFPGSAT</sequence>
<dbReference type="EMBL" id="FOLO01000002">
    <property type="protein sequence ID" value="SFB88373.1"/>
    <property type="molecule type" value="Genomic_DNA"/>
</dbReference>
<proteinExistence type="predicted"/>
<accession>A0A1I1ETZ9</accession>
<dbReference type="AlphaFoldDB" id="A0A1I1ETZ9"/>
<evidence type="ECO:0008006" key="3">
    <source>
        <dbReference type="Google" id="ProtNLM"/>
    </source>
</evidence>